<dbReference type="EMBL" id="JAQQWL010000002">
    <property type="protein sequence ID" value="KAK8086026.1"/>
    <property type="molecule type" value="Genomic_DNA"/>
</dbReference>
<comment type="similarity">
    <text evidence="2 7">Belongs to the OS-9 family.</text>
</comment>
<feature type="signal peptide" evidence="9">
    <location>
        <begin position="1"/>
        <end position="17"/>
    </location>
</feature>
<evidence type="ECO:0000259" key="10">
    <source>
        <dbReference type="PROSITE" id="PS51914"/>
    </source>
</evidence>
<keyword evidence="4 7" id="KW-0430">Lectin</keyword>
<keyword evidence="12" id="KW-1185">Reference proteome</keyword>
<dbReference type="InterPro" id="IPR044865">
    <property type="entry name" value="MRH_dom"/>
</dbReference>
<dbReference type="PROSITE" id="PS51914">
    <property type="entry name" value="MRH"/>
    <property type="match status" value="1"/>
</dbReference>
<organism evidence="11 12">
    <name type="scientific">Apiospora phragmitis</name>
    <dbReference type="NCBI Taxonomy" id="2905665"/>
    <lineage>
        <taxon>Eukaryota</taxon>
        <taxon>Fungi</taxon>
        <taxon>Dikarya</taxon>
        <taxon>Ascomycota</taxon>
        <taxon>Pezizomycotina</taxon>
        <taxon>Sordariomycetes</taxon>
        <taxon>Xylariomycetidae</taxon>
        <taxon>Amphisphaeriales</taxon>
        <taxon>Apiosporaceae</taxon>
        <taxon>Apiospora</taxon>
    </lineage>
</organism>
<gene>
    <name evidence="11" type="ORF">PG994_001000</name>
</gene>
<protein>
    <recommendedName>
        <fullName evidence="7">Endoplasmic reticulum lectin</fullName>
    </recommendedName>
    <alternativeName>
        <fullName evidence="7">Protein OS-9 homolog</fullName>
    </alternativeName>
</protein>
<evidence type="ECO:0000313" key="11">
    <source>
        <dbReference type="EMBL" id="KAK8086026.1"/>
    </source>
</evidence>
<keyword evidence="5 7" id="KW-0256">Endoplasmic reticulum</keyword>
<keyword evidence="3 9" id="KW-0732">Signal</keyword>
<comment type="subcellular location">
    <subcellularLocation>
        <location evidence="1 7">Endoplasmic reticulum membrane</location>
        <topology evidence="1 7">Peripheral membrane protein</topology>
        <orientation evidence="1 7">Lumenal side</orientation>
    </subcellularLocation>
</comment>
<evidence type="ECO:0000256" key="9">
    <source>
        <dbReference type="SAM" id="SignalP"/>
    </source>
</evidence>
<dbReference type="InterPro" id="IPR009011">
    <property type="entry name" value="Man6P_isomerase_rcpt-bd_dom_sf"/>
</dbReference>
<evidence type="ECO:0000256" key="7">
    <source>
        <dbReference type="RuleBase" id="RU369099"/>
    </source>
</evidence>
<proteinExistence type="inferred from homology"/>
<dbReference type="SUPFAM" id="SSF50911">
    <property type="entry name" value="Mannose 6-phosphate receptor domain"/>
    <property type="match status" value="1"/>
</dbReference>
<evidence type="ECO:0000256" key="5">
    <source>
        <dbReference type="ARBA" id="ARBA00022824"/>
    </source>
</evidence>
<feature type="region of interest" description="Disordered" evidence="8">
    <location>
        <begin position="462"/>
        <end position="520"/>
    </location>
</feature>
<dbReference type="PANTHER" id="PTHR15414">
    <property type="entry name" value="OS-9-RELATED"/>
    <property type="match status" value="1"/>
</dbReference>
<dbReference type="PANTHER" id="PTHR15414:SF0">
    <property type="entry name" value="ENDOPLASMIC RETICULUM LECTIN 1"/>
    <property type="match status" value="1"/>
</dbReference>
<evidence type="ECO:0000313" key="12">
    <source>
        <dbReference type="Proteomes" id="UP001480595"/>
    </source>
</evidence>
<feature type="compositionally biased region" description="Basic and acidic residues" evidence="8">
    <location>
        <begin position="504"/>
        <end position="520"/>
    </location>
</feature>
<dbReference type="Gene3D" id="2.70.130.10">
    <property type="entry name" value="Mannose-6-phosphate receptor binding domain"/>
    <property type="match status" value="1"/>
</dbReference>
<comment type="caution">
    <text evidence="11">The sequence shown here is derived from an EMBL/GenBank/DDBJ whole genome shotgun (WGS) entry which is preliminary data.</text>
</comment>
<keyword evidence="6" id="KW-1015">Disulfide bond</keyword>
<evidence type="ECO:0000256" key="3">
    <source>
        <dbReference type="ARBA" id="ARBA00022729"/>
    </source>
</evidence>
<dbReference type="Pfam" id="PF07915">
    <property type="entry name" value="PRKCSH"/>
    <property type="match status" value="1"/>
</dbReference>
<evidence type="ECO:0000256" key="2">
    <source>
        <dbReference type="ARBA" id="ARBA00009918"/>
    </source>
</evidence>
<reference evidence="11 12" key="1">
    <citation type="submission" date="2023-01" db="EMBL/GenBank/DDBJ databases">
        <title>Analysis of 21 Apiospora genomes using comparative genomics revels a genus with tremendous synthesis potential of carbohydrate active enzymes and secondary metabolites.</title>
        <authorList>
            <person name="Sorensen T."/>
        </authorList>
    </citation>
    <scope>NUCLEOTIDE SEQUENCE [LARGE SCALE GENOMIC DNA]</scope>
    <source>
        <strain evidence="11 12">CBS 135458</strain>
    </source>
</reference>
<keyword evidence="7" id="KW-0472">Membrane</keyword>
<dbReference type="GeneID" id="92085472"/>
<dbReference type="Proteomes" id="UP001480595">
    <property type="component" value="Unassembled WGS sequence"/>
</dbReference>
<dbReference type="InterPro" id="IPR012913">
    <property type="entry name" value="OS9-like_dom"/>
</dbReference>
<evidence type="ECO:0000256" key="8">
    <source>
        <dbReference type="SAM" id="MobiDB-lite"/>
    </source>
</evidence>
<dbReference type="InterPro" id="IPR045149">
    <property type="entry name" value="OS-9-like"/>
</dbReference>
<accession>A0ABR1WR84</accession>
<feature type="chain" id="PRO_5047169459" description="Endoplasmic reticulum lectin" evidence="9">
    <location>
        <begin position="18"/>
        <end position="520"/>
    </location>
</feature>
<name>A0ABR1WR84_9PEZI</name>
<evidence type="ECO:0000256" key="6">
    <source>
        <dbReference type="ARBA" id="ARBA00023157"/>
    </source>
</evidence>
<evidence type="ECO:0000256" key="1">
    <source>
        <dbReference type="ARBA" id="ARBA00004367"/>
    </source>
</evidence>
<sequence>MRRHIAFLLAGLHLSQARQPGFSIHHDLLAYPQFEVIFSEAFISEAEAKSLLERANEATHPQYAADFSSANKAITSNIRAADGRDEHDNEKDNPKVAETYEIMNMAPHRYLCALPVLAAPPAPNKTATELAKAEEARELARASANGWELMSGLDGSCLYYVSGWWSYSFCYGEDVVQFHALPSRAGPPVRDPQSQEYVLGRVAGSRTPTPKSRRGRGGQAAPPPPPPAKGVNKQSNSPPPNTELQVKGDQRYLVQRLEDGTLCDLTNRPRVIEIQYHCSPGSTQDRIGWIKEVTTCSYLMLVNTPRLCSDVAFLPPQETRANSIACRTIIPDSEHPAWHAQKSLEAQAAMVGNSKQQQQKAPLTIGGVVIGAREMLGRGEDGKEAATLTAPRHFRSDADAYVEIVALGSGGGKDGEEGGDQTFEVLTDEELERLAIDPEVIEQLKKKLQEVAGDKGWKLEVVEDQDGQNRQIRGVIDNDEDEDGDGGQGQGQDRQDEGGNGGKDGGEEKGSEEKFFKEEL</sequence>
<evidence type="ECO:0000256" key="4">
    <source>
        <dbReference type="ARBA" id="ARBA00022734"/>
    </source>
</evidence>
<dbReference type="RefSeq" id="XP_066720550.1">
    <property type="nucleotide sequence ID" value="XM_066852409.1"/>
</dbReference>
<feature type="domain" description="MRH" evidence="10">
    <location>
        <begin position="155"/>
        <end position="310"/>
    </location>
</feature>
<comment type="function">
    <text evidence="7">Lectin involved in the quality control of the secretory pathway. As a member of the endoplasmic reticulum-associated degradation lumenal (ERAD-L) surveillance system, targets misfolded endoplasmic reticulum lumenal glycoproteins for degradation.</text>
</comment>
<feature type="region of interest" description="Disordered" evidence="8">
    <location>
        <begin position="184"/>
        <end position="247"/>
    </location>
</feature>